<reference evidence="2 3" key="1">
    <citation type="journal article" date="2013" name="PLoS ONE">
        <title>Genome-Wide Relatedness of Treponema pedis, from Gingiva and Necrotic Skin Lesions of Pigs, with the Human Oral Pathogen Treponema denticola.</title>
        <authorList>
            <person name="Svartstrom O."/>
            <person name="Mushtaq M."/>
            <person name="Pringle M."/>
            <person name="Segerman B."/>
        </authorList>
    </citation>
    <scope>NUCLEOTIDE SEQUENCE [LARGE SCALE GENOMIC DNA]</scope>
    <source>
        <strain evidence="2">T A4</strain>
    </source>
</reference>
<evidence type="ECO:0000256" key="1">
    <source>
        <dbReference type="PROSITE-ProRule" id="PRU00339"/>
    </source>
</evidence>
<dbReference type="InterPro" id="IPR019734">
    <property type="entry name" value="TPR_rpt"/>
</dbReference>
<organism evidence="2 3">
    <name type="scientific">Treponema pedis str. T A4</name>
    <dbReference type="NCBI Taxonomy" id="1291379"/>
    <lineage>
        <taxon>Bacteria</taxon>
        <taxon>Pseudomonadati</taxon>
        <taxon>Spirochaetota</taxon>
        <taxon>Spirochaetia</taxon>
        <taxon>Spirochaetales</taxon>
        <taxon>Treponemataceae</taxon>
        <taxon>Treponema</taxon>
    </lineage>
</organism>
<dbReference type="STRING" id="1291379.TPE_2508"/>
<feature type="repeat" description="TPR" evidence="1">
    <location>
        <begin position="179"/>
        <end position="212"/>
    </location>
</feature>
<dbReference type="InterPro" id="IPR011990">
    <property type="entry name" value="TPR-like_helical_dom_sf"/>
</dbReference>
<accession>S5ZX05</accession>
<sequence length="359" mass="42196">MPFLPINVIMTAMKNKFIFTLLLCFLIFSCKQEPNAYLTDNMGELEEKQKTLLAVLSKTKNTEASFAIKDKIARNLKLKDKKKSLIIFLSSLVENDKENAYKGYWLLMLANEYLEQNMYEPATYYFERIIKLEHDMEISGKSVQYLSLKNLINITQEPKRLVEYYSMLLANFYDKIDPAYSYFMLAQNYEKLGEWNPAIQSYSKFISLGRFDLVIPGIPDNYGYARKIVDYSASTKSWTMENLDELVKIIQAGIAKSDYVTLEKYRSKVNFFSMAWKQELSDIYGSPDFDLKNFMYGKHIRIESKLDPSSTPYEAYLRTSGWNQYSSIWYLYFRKVNFPADPEIHGRWEWAGIYYGEKI</sequence>
<evidence type="ECO:0000313" key="3">
    <source>
        <dbReference type="Proteomes" id="UP000015620"/>
    </source>
</evidence>
<dbReference type="HOGENOM" id="CLU_070263_0_0_12"/>
<gene>
    <name evidence="2" type="ORF">TPE_2508</name>
</gene>
<keyword evidence="1" id="KW-0802">TPR repeat</keyword>
<keyword evidence="3" id="KW-1185">Reference proteome</keyword>
<dbReference type="EMBL" id="CP004120">
    <property type="protein sequence ID" value="AGT44980.1"/>
    <property type="molecule type" value="Genomic_DNA"/>
</dbReference>
<dbReference type="Gene3D" id="1.25.40.10">
    <property type="entry name" value="Tetratricopeptide repeat domain"/>
    <property type="match status" value="1"/>
</dbReference>
<dbReference type="PATRIC" id="fig|1291379.3.peg.2478"/>
<dbReference type="SUPFAM" id="SSF48452">
    <property type="entry name" value="TPR-like"/>
    <property type="match status" value="1"/>
</dbReference>
<dbReference type="SMART" id="SM00028">
    <property type="entry name" value="TPR"/>
    <property type="match status" value="2"/>
</dbReference>
<proteinExistence type="predicted"/>
<dbReference type="AlphaFoldDB" id="S5ZX05"/>
<protein>
    <submittedName>
        <fullName evidence="2">Uncharacterized protein</fullName>
    </submittedName>
</protein>
<dbReference type="Proteomes" id="UP000015620">
    <property type="component" value="Chromosome"/>
</dbReference>
<evidence type="ECO:0000313" key="2">
    <source>
        <dbReference type="EMBL" id="AGT44980.1"/>
    </source>
</evidence>
<dbReference type="KEGG" id="tped:TPE_2508"/>
<dbReference type="PROSITE" id="PS50005">
    <property type="entry name" value="TPR"/>
    <property type="match status" value="1"/>
</dbReference>
<dbReference type="Pfam" id="PF13174">
    <property type="entry name" value="TPR_6"/>
    <property type="match status" value="1"/>
</dbReference>
<name>S5ZX05_9SPIR</name>